<dbReference type="InterPro" id="IPR041492">
    <property type="entry name" value="HAD_2"/>
</dbReference>
<sequence>MIRGIAFDFDGVLVESVDVKTKAYARLFEEYGEGVVSRVVDYHLTNGGISRFVKFRVIYSEILNKPLSEKKFQSLCDEFSNIVVDEVVAAPWVEGAREFLENNKNRYLFFIVSGTPQDELESIVQRREMGHYFCEVLGSPKNKETLLKGALSRLKLFPEETVFVGDAETDWNAAKELGVTFLWRRGDSSDAPLLNGYSGPQLISLSSLEENLKILQKEMTL</sequence>
<dbReference type="Gene3D" id="1.10.150.240">
    <property type="entry name" value="Putative phosphatase, domain 2"/>
    <property type="match status" value="1"/>
</dbReference>
<organism evidence="1">
    <name type="scientific">marine metagenome</name>
    <dbReference type="NCBI Taxonomy" id="408172"/>
    <lineage>
        <taxon>unclassified sequences</taxon>
        <taxon>metagenomes</taxon>
        <taxon>ecological metagenomes</taxon>
    </lineage>
</organism>
<dbReference type="PANTHER" id="PTHR43434">
    <property type="entry name" value="PHOSPHOGLYCOLATE PHOSPHATASE"/>
    <property type="match status" value="1"/>
</dbReference>
<dbReference type="InterPro" id="IPR036412">
    <property type="entry name" value="HAD-like_sf"/>
</dbReference>
<dbReference type="InterPro" id="IPR023214">
    <property type="entry name" value="HAD_sf"/>
</dbReference>
<dbReference type="PANTHER" id="PTHR43434:SF1">
    <property type="entry name" value="PHOSPHOGLYCOLATE PHOSPHATASE"/>
    <property type="match status" value="1"/>
</dbReference>
<dbReference type="NCBIfam" id="TIGR01549">
    <property type="entry name" value="HAD-SF-IA-v1"/>
    <property type="match status" value="1"/>
</dbReference>
<dbReference type="SFLD" id="SFLDG01129">
    <property type="entry name" value="C1.5:_HAD__Beta-PGM__Phosphata"/>
    <property type="match status" value="1"/>
</dbReference>
<reference evidence="1" key="1">
    <citation type="submission" date="2018-05" db="EMBL/GenBank/DDBJ databases">
        <authorList>
            <person name="Lanie J.A."/>
            <person name="Ng W.-L."/>
            <person name="Kazmierczak K.M."/>
            <person name="Andrzejewski T.M."/>
            <person name="Davidsen T.M."/>
            <person name="Wayne K.J."/>
            <person name="Tettelin H."/>
            <person name="Glass J.I."/>
            <person name="Rusch D."/>
            <person name="Podicherti R."/>
            <person name="Tsui H.-C.T."/>
            <person name="Winkler M.E."/>
        </authorList>
    </citation>
    <scope>NUCLEOTIDE SEQUENCE</scope>
</reference>
<dbReference type="InterPro" id="IPR050155">
    <property type="entry name" value="HAD-like_hydrolase_sf"/>
</dbReference>
<dbReference type="AlphaFoldDB" id="A0A381YS07"/>
<dbReference type="InterPro" id="IPR006439">
    <property type="entry name" value="HAD-SF_hydro_IA"/>
</dbReference>
<dbReference type="Gene3D" id="3.40.50.1000">
    <property type="entry name" value="HAD superfamily/HAD-like"/>
    <property type="match status" value="1"/>
</dbReference>
<dbReference type="CDD" id="cd01427">
    <property type="entry name" value="HAD_like"/>
    <property type="match status" value="1"/>
</dbReference>
<accession>A0A381YS07</accession>
<dbReference type="Pfam" id="PF13419">
    <property type="entry name" value="HAD_2"/>
    <property type="match status" value="1"/>
</dbReference>
<protein>
    <recommendedName>
        <fullName evidence="2">HAD family hydrolase</fullName>
    </recommendedName>
</protein>
<dbReference type="InterPro" id="IPR023198">
    <property type="entry name" value="PGP-like_dom2"/>
</dbReference>
<dbReference type="GO" id="GO:0005829">
    <property type="term" value="C:cytosol"/>
    <property type="evidence" value="ECO:0007669"/>
    <property type="project" value="TreeGrafter"/>
</dbReference>
<dbReference type="GO" id="GO:0006281">
    <property type="term" value="P:DNA repair"/>
    <property type="evidence" value="ECO:0007669"/>
    <property type="project" value="TreeGrafter"/>
</dbReference>
<dbReference type="EMBL" id="UINC01018834">
    <property type="protein sequence ID" value="SVA79411.1"/>
    <property type="molecule type" value="Genomic_DNA"/>
</dbReference>
<name>A0A381YS07_9ZZZZ</name>
<evidence type="ECO:0000313" key="1">
    <source>
        <dbReference type="EMBL" id="SVA79411.1"/>
    </source>
</evidence>
<evidence type="ECO:0008006" key="2">
    <source>
        <dbReference type="Google" id="ProtNLM"/>
    </source>
</evidence>
<proteinExistence type="predicted"/>
<gene>
    <name evidence="1" type="ORF">METZ01_LOCUS132265</name>
</gene>
<dbReference type="SUPFAM" id="SSF56784">
    <property type="entry name" value="HAD-like"/>
    <property type="match status" value="1"/>
</dbReference>
<dbReference type="GO" id="GO:0008967">
    <property type="term" value="F:phosphoglycolate phosphatase activity"/>
    <property type="evidence" value="ECO:0007669"/>
    <property type="project" value="TreeGrafter"/>
</dbReference>
<dbReference type="SFLD" id="SFLDS00003">
    <property type="entry name" value="Haloacid_Dehalogenase"/>
    <property type="match status" value="1"/>
</dbReference>